<dbReference type="GeneID" id="63861771"/>
<organism evidence="1 2">
    <name type="scientific">Aspergillus fijiensis CBS 313.89</name>
    <dbReference type="NCBI Taxonomy" id="1448319"/>
    <lineage>
        <taxon>Eukaryota</taxon>
        <taxon>Fungi</taxon>
        <taxon>Dikarya</taxon>
        <taxon>Ascomycota</taxon>
        <taxon>Pezizomycotina</taxon>
        <taxon>Eurotiomycetes</taxon>
        <taxon>Eurotiomycetidae</taxon>
        <taxon>Eurotiales</taxon>
        <taxon>Aspergillaceae</taxon>
        <taxon>Aspergillus</taxon>
    </lineage>
</organism>
<dbReference type="VEuPathDB" id="FungiDB:BO72DRAFT_447038"/>
<keyword evidence="2" id="KW-1185">Reference proteome</keyword>
<dbReference type="AlphaFoldDB" id="A0A8G1RVM7"/>
<sequence length="103" mass="12062">MIRRLRLEHRWSSDTTPESRQHLPQRLWLIFSSSIVISHQAPSLAPHPGLCDYHLSLFGSRPRDVILVWFELSRCSQLRQQAAYNYPQYEDAWQAGSRQESLG</sequence>
<name>A0A8G1RVM7_9EURO</name>
<proteinExistence type="predicted"/>
<evidence type="ECO:0000313" key="1">
    <source>
        <dbReference type="EMBL" id="RAK78371.1"/>
    </source>
</evidence>
<accession>A0A8G1RVM7</accession>
<dbReference type="RefSeq" id="XP_040802381.1">
    <property type="nucleotide sequence ID" value="XM_040944438.1"/>
</dbReference>
<dbReference type="EMBL" id="KZ824637">
    <property type="protein sequence ID" value="RAK78371.1"/>
    <property type="molecule type" value="Genomic_DNA"/>
</dbReference>
<dbReference type="Proteomes" id="UP000249789">
    <property type="component" value="Unassembled WGS sequence"/>
</dbReference>
<gene>
    <name evidence="1" type="ORF">BO72DRAFT_447038</name>
</gene>
<reference evidence="1 2" key="1">
    <citation type="submission" date="2018-02" db="EMBL/GenBank/DDBJ databases">
        <title>The genomes of Aspergillus section Nigri reveals drivers in fungal speciation.</title>
        <authorList>
            <consortium name="DOE Joint Genome Institute"/>
            <person name="Vesth T.C."/>
            <person name="Nybo J."/>
            <person name="Theobald S."/>
            <person name="Brandl J."/>
            <person name="Frisvad J.C."/>
            <person name="Nielsen K.F."/>
            <person name="Lyhne E.K."/>
            <person name="Kogle M.E."/>
            <person name="Kuo A."/>
            <person name="Riley R."/>
            <person name="Clum A."/>
            <person name="Nolan M."/>
            <person name="Lipzen A."/>
            <person name="Salamov A."/>
            <person name="Henrissat B."/>
            <person name="Wiebenga A."/>
            <person name="De vries R.P."/>
            <person name="Grigoriev I.V."/>
            <person name="Mortensen U.H."/>
            <person name="Andersen M.R."/>
            <person name="Baker S.E."/>
        </authorList>
    </citation>
    <scope>NUCLEOTIDE SEQUENCE [LARGE SCALE GENOMIC DNA]</scope>
    <source>
        <strain evidence="1 2">CBS 313.89</strain>
    </source>
</reference>
<evidence type="ECO:0000313" key="2">
    <source>
        <dbReference type="Proteomes" id="UP000249789"/>
    </source>
</evidence>
<protein>
    <submittedName>
        <fullName evidence="1">Uncharacterized protein</fullName>
    </submittedName>
</protein>